<protein>
    <recommendedName>
        <fullName evidence="2">DUF6536 domain-containing protein</fullName>
    </recommendedName>
</protein>
<keyword evidence="1" id="KW-0472">Membrane</keyword>
<reference evidence="3 4" key="1">
    <citation type="submission" date="2017-06" db="EMBL/GenBank/DDBJ databases">
        <title>Comparative genomic analysis of Ambrosia Fusariam Clade fungi.</title>
        <authorList>
            <person name="Stajich J.E."/>
            <person name="Carrillo J."/>
            <person name="Kijimoto T."/>
            <person name="Eskalen A."/>
            <person name="O'Donnell K."/>
            <person name="Kasson M."/>
        </authorList>
    </citation>
    <scope>NUCLEOTIDE SEQUENCE [LARGE SCALE GENOMIC DNA]</scope>
    <source>
        <strain evidence="3 4">NRRL62606</strain>
    </source>
</reference>
<dbReference type="InterPro" id="IPR046623">
    <property type="entry name" value="DUF6536"/>
</dbReference>
<comment type="caution">
    <text evidence="3">The sequence shown here is derived from an EMBL/GenBank/DDBJ whole genome shotgun (WGS) entry which is preliminary data.</text>
</comment>
<evidence type="ECO:0000313" key="4">
    <source>
        <dbReference type="Proteomes" id="UP000287972"/>
    </source>
</evidence>
<name>A0A428R4U5_9HYPO</name>
<keyword evidence="1" id="KW-0812">Transmembrane</keyword>
<feature type="transmembrane region" description="Helical" evidence="1">
    <location>
        <begin position="328"/>
        <end position="349"/>
    </location>
</feature>
<dbReference type="PANTHER" id="PTHR35395:SF1">
    <property type="entry name" value="DUF6536 DOMAIN-CONTAINING PROTEIN"/>
    <property type="match status" value="1"/>
</dbReference>
<sequence>MSLSRKPQFKSGWRFGLFAGAISCTVVFIVNLSALIWAMSGRDTNDASHLVLLEGLCADTRNLNTGLHLAINALSSVMLAASNYGMQCLSAPTRADVDKAHSEGKWMDIGVPSVHNLRRLPTKRVVLWSLLIFSSLPLHLLYNSVIYSTIVTVGDYNIWTVQSANHDLDQAEFFNRRWNATAGDWISYPDLNETWRKLASEGARGKLTKLDNLECIRQYATSFQTSHQDVILVTGTKEDPDSTDTAWLTQTSVGISDLPVDEAYEWVCGGSRGTNCPFQDFDRGQDVCRDKIPALEENSGNWEPFCTKIEYCYSDTVDEGCQLTFSPIFMAFVLASNALKAVVLFYIALRPPENSLLVLGDAVESFLTIPDAFSNDSCLASIEDIRDNDHRNWTGPRTWFPVRRRWATVISRRRWKFSLFLYSVPLSVVVFFLIFGIIQFNGTKDIRTFWNLGFGTVTELTLLGKAGSGFDESFTMTQSVLLANFPHFVFSGLYFQYNSLFTGMLAANEWSDFGRKRKGLRVSSDPRGDQRSRYFLQLPYRWSIPLILMSMLIHWMISQSIFLVAIGISGEDGNRLATTCGYSLIAIFAVIVAALVMAIAVIITGYRRLVTTIPVVGSCSLGIAAACHGLGGAERPDEALVPLRWGAMTHPEETTGGVEEPGHCGFSGDYVEEPYEGGLYS</sequence>
<feature type="transmembrane region" description="Helical" evidence="1">
    <location>
        <begin position="125"/>
        <end position="142"/>
    </location>
</feature>
<keyword evidence="4" id="KW-1185">Reference proteome</keyword>
<feature type="transmembrane region" description="Helical" evidence="1">
    <location>
        <begin position="15"/>
        <end position="38"/>
    </location>
</feature>
<feature type="transmembrane region" description="Helical" evidence="1">
    <location>
        <begin position="485"/>
        <end position="507"/>
    </location>
</feature>
<feature type="domain" description="DUF6536" evidence="2">
    <location>
        <begin position="13"/>
        <end position="163"/>
    </location>
</feature>
<evidence type="ECO:0000313" key="3">
    <source>
        <dbReference type="EMBL" id="RSL72523.1"/>
    </source>
</evidence>
<evidence type="ECO:0000259" key="2">
    <source>
        <dbReference type="Pfam" id="PF20163"/>
    </source>
</evidence>
<dbReference type="EMBL" id="NKCL01000420">
    <property type="protein sequence ID" value="RSL72523.1"/>
    <property type="molecule type" value="Genomic_DNA"/>
</dbReference>
<gene>
    <name evidence="3" type="ORF">CEP51_011869</name>
</gene>
<dbReference type="Proteomes" id="UP000287972">
    <property type="component" value="Unassembled WGS sequence"/>
</dbReference>
<dbReference type="AlphaFoldDB" id="A0A428R4U5"/>
<feature type="transmembrane region" description="Helical" evidence="1">
    <location>
        <begin position="546"/>
        <end position="569"/>
    </location>
</feature>
<keyword evidence="1" id="KW-1133">Transmembrane helix</keyword>
<dbReference type="Pfam" id="PF20163">
    <property type="entry name" value="DUF6536"/>
    <property type="match status" value="1"/>
</dbReference>
<accession>A0A428R4U5</accession>
<dbReference type="PANTHER" id="PTHR35395">
    <property type="entry name" value="DUF6536 DOMAIN-CONTAINING PROTEIN"/>
    <property type="match status" value="1"/>
</dbReference>
<feature type="transmembrane region" description="Helical" evidence="1">
    <location>
        <begin position="419"/>
        <end position="440"/>
    </location>
</feature>
<feature type="transmembrane region" description="Helical" evidence="1">
    <location>
        <begin position="581"/>
        <end position="603"/>
    </location>
</feature>
<proteinExistence type="predicted"/>
<organism evidence="3 4">
    <name type="scientific">Fusarium floridanum</name>
    <dbReference type="NCBI Taxonomy" id="1325733"/>
    <lineage>
        <taxon>Eukaryota</taxon>
        <taxon>Fungi</taxon>
        <taxon>Dikarya</taxon>
        <taxon>Ascomycota</taxon>
        <taxon>Pezizomycotina</taxon>
        <taxon>Sordariomycetes</taxon>
        <taxon>Hypocreomycetidae</taxon>
        <taxon>Hypocreales</taxon>
        <taxon>Nectriaceae</taxon>
        <taxon>Fusarium</taxon>
        <taxon>Fusarium solani species complex</taxon>
    </lineage>
</organism>
<evidence type="ECO:0000256" key="1">
    <source>
        <dbReference type="SAM" id="Phobius"/>
    </source>
</evidence>